<dbReference type="PROSITE" id="PS50110">
    <property type="entry name" value="RESPONSE_REGULATORY"/>
    <property type="match status" value="1"/>
</dbReference>
<feature type="domain" description="Response regulatory" evidence="7">
    <location>
        <begin position="13"/>
        <end position="127"/>
    </location>
</feature>
<keyword evidence="3" id="KW-0805">Transcription regulation</keyword>
<dbReference type="SUPFAM" id="SSF52172">
    <property type="entry name" value="CheY-like"/>
    <property type="match status" value="1"/>
</dbReference>
<evidence type="ECO:0000313" key="9">
    <source>
        <dbReference type="EMBL" id="SDD62820.1"/>
    </source>
</evidence>
<dbReference type="PRINTS" id="PR01590">
    <property type="entry name" value="HTHFIS"/>
</dbReference>
<sequence length="187" mass="20348">MSIASAGTEQRPSLLLVDDDSTLRERLARAFRERGWDVTTAGDYDEALAAARRESPEYAVVDLRMPGRSGLEVVRDLLAVDASTRVVVLTGYGSIATTVDAIRLGAVNYLPKPADADDLLAAFARASGEPSVATSERFEAPSLARAEWEHINRVLADCGGNISEAARKLGIHRRSLQRKLQKYPPSR</sequence>
<proteinExistence type="predicted"/>
<dbReference type="InterPro" id="IPR011006">
    <property type="entry name" value="CheY-like_superfamily"/>
</dbReference>
<protein>
    <submittedName>
        <fullName evidence="8">DNA-binding response regulator</fullName>
    </submittedName>
    <submittedName>
        <fullName evidence="9">Two-component system, response regulator RegA</fullName>
    </submittedName>
</protein>
<keyword evidence="1 6" id="KW-0597">Phosphoprotein</keyword>
<dbReference type="RefSeq" id="WP_090487180.1">
    <property type="nucleotide sequence ID" value="NZ_BJVY01000031.1"/>
</dbReference>
<dbReference type="CDD" id="cd17563">
    <property type="entry name" value="REC_RegA-like"/>
    <property type="match status" value="1"/>
</dbReference>
<dbReference type="EMBL" id="FNAJ01000002">
    <property type="protein sequence ID" value="SDD62820.1"/>
    <property type="molecule type" value="Genomic_DNA"/>
</dbReference>
<evidence type="ECO:0000256" key="3">
    <source>
        <dbReference type="ARBA" id="ARBA00023015"/>
    </source>
</evidence>
<keyword evidence="2" id="KW-0902">Two-component regulatory system</keyword>
<dbReference type="GO" id="GO:0006355">
    <property type="term" value="P:regulation of DNA-templated transcription"/>
    <property type="evidence" value="ECO:0007669"/>
    <property type="project" value="TreeGrafter"/>
</dbReference>
<dbReference type="Pfam" id="PF02954">
    <property type="entry name" value="HTH_8"/>
    <property type="match status" value="1"/>
</dbReference>
<evidence type="ECO:0000313" key="10">
    <source>
        <dbReference type="Proteomes" id="UP000198717"/>
    </source>
</evidence>
<dbReference type="Pfam" id="PF00072">
    <property type="entry name" value="Response_reg"/>
    <property type="match status" value="1"/>
</dbReference>
<evidence type="ECO:0000313" key="11">
    <source>
        <dbReference type="Proteomes" id="UP000321224"/>
    </source>
</evidence>
<dbReference type="GO" id="GO:0005829">
    <property type="term" value="C:cytosol"/>
    <property type="evidence" value="ECO:0007669"/>
    <property type="project" value="TreeGrafter"/>
</dbReference>
<evidence type="ECO:0000259" key="7">
    <source>
        <dbReference type="PROSITE" id="PS50110"/>
    </source>
</evidence>
<dbReference type="PANTHER" id="PTHR48111">
    <property type="entry name" value="REGULATOR OF RPOS"/>
    <property type="match status" value="1"/>
</dbReference>
<dbReference type="InterPro" id="IPR039420">
    <property type="entry name" value="WalR-like"/>
</dbReference>
<dbReference type="Gene3D" id="1.10.10.60">
    <property type="entry name" value="Homeodomain-like"/>
    <property type="match status" value="1"/>
</dbReference>
<dbReference type="Proteomes" id="UP000321224">
    <property type="component" value="Unassembled WGS sequence"/>
</dbReference>
<reference evidence="8 11" key="2">
    <citation type="submission" date="2019-07" db="EMBL/GenBank/DDBJ databases">
        <title>Whole genome shotgun sequence of Myxococcus virescens NBRC 100334.</title>
        <authorList>
            <person name="Hosoyama A."/>
            <person name="Uohara A."/>
            <person name="Ohji S."/>
            <person name="Ichikawa N."/>
        </authorList>
    </citation>
    <scope>NUCLEOTIDE SEQUENCE [LARGE SCALE GENOMIC DNA]</scope>
    <source>
        <strain evidence="8 11">NBRC 100334</strain>
    </source>
</reference>
<dbReference type="InterPro" id="IPR009057">
    <property type="entry name" value="Homeodomain-like_sf"/>
</dbReference>
<keyword evidence="5" id="KW-0804">Transcription</keyword>
<dbReference type="EMBL" id="BJVY01000031">
    <property type="protein sequence ID" value="GEL73139.1"/>
    <property type="molecule type" value="Genomic_DNA"/>
</dbReference>
<evidence type="ECO:0000313" key="8">
    <source>
        <dbReference type="EMBL" id="GEL73139.1"/>
    </source>
</evidence>
<evidence type="ECO:0000256" key="5">
    <source>
        <dbReference type="ARBA" id="ARBA00023163"/>
    </source>
</evidence>
<dbReference type="SUPFAM" id="SSF46689">
    <property type="entry name" value="Homeodomain-like"/>
    <property type="match status" value="1"/>
</dbReference>
<dbReference type="GO" id="GO:0032993">
    <property type="term" value="C:protein-DNA complex"/>
    <property type="evidence" value="ECO:0007669"/>
    <property type="project" value="TreeGrafter"/>
</dbReference>
<dbReference type="SMART" id="SM00448">
    <property type="entry name" value="REC"/>
    <property type="match status" value="1"/>
</dbReference>
<organism evidence="8 11">
    <name type="scientific">Myxococcus virescens</name>
    <dbReference type="NCBI Taxonomy" id="83456"/>
    <lineage>
        <taxon>Bacteria</taxon>
        <taxon>Pseudomonadati</taxon>
        <taxon>Myxococcota</taxon>
        <taxon>Myxococcia</taxon>
        <taxon>Myxococcales</taxon>
        <taxon>Cystobacterineae</taxon>
        <taxon>Myxococcaceae</taxon>
        <taxon>Myxococcus</taxon>
    </lineage>
</organism>
<reference evidence="9 10" key="1">
    <citation type="submission" date="2016-10" db="EMBL/GenBank/DDBJ databases">
        <authorList>
            <person name="Varghese N."/>
            <person name="Submissions S."/>
        </authorList>
    </citation>
    <scope>NUCLEOTIDE SEQUENCE [LARGE SCALE GENOMIC DNA]</scope>
    <source>
        <strain evidence="9 10">DSM 2260</strain>
    </source>
</reference>
<name>A0A511HKU8_9BACT</name>
<evidence type="ECO:0000256" key="4">
    <source>
        <dbReference type="ARBA" id="ARBA00023125"/>
    </source>
</evidence>
<dbReference type="AlphaFoldDB" id="A0A511HKU8"/>
<evidence type="ECO:0000256" key="2">
    <source>
        <dbReference type="ARBA" id="ARBA00023012"/>
    </source>
</evidence>
<comment type="caution">
    <text evidence="8">The sequence shown here is derived from an EMBL/GenBank/DDBJ whole genome shotgun (WGS) entry which is preliminary data.</text>
</comment>
<dbReference type="Proteomes" id="UP000198717">
    <property type="component" value="Unassembled WGS sequence"/>
</dbReference>
<keyword evidence="10" id="KW-1185">Reference proteome</keyword>
<evidence type="ECO:0000256" key="6">
    <source>
        <dbReference type="PROSITE-ProRule" id="PRU00169"/>
    </source>
</evidence>
<dbReference type="GO" id="GO:0000976">
    <property type="term" value="F:transcription cis-regulatory region binding"/>
    <property type="evidence" value="ECO:0007669"/>
    <property type="project" value="TreeGrafter"/>
</dbReference>
<dbReference type="Gene3D" id="3.40.50.2300">
    <property type="match status" value="1"/>
</dbReference>
<dbReference type="PANTHER" id="PTHR48111:SF1">
    <property type="entry name" value="TWO-COMPONENT RESPONSE REGULATOR ORR33"/>
    <property type="match status" value="1"/>
</dbReference>
<evidence type="ECO:0000256" key="1">
    <source>
        <dbReference type="ARBA" id="ARBA00022553"/>
    </source>
</evidence>
<feature type="modified residue" description="4-aspartylphosphate" evidence="6">
    <location>
        <position position="62"/>
    </location>
</feature>
<keyword evidence="4 8" id="KW-0238">DNA-binding</keyword>
<dbReference type="InterPro" id="IPR001789">
    <property type="entry name" value="Sig_transdc_resp-reg_receiver"/>
</dbReference>
<dbReference type="GO" id="GO:0000156">
    <property type="term" value="F:phosphorelay response regulator activity"/>
    <property type="evidence" value="ECO:0007669"/>
    <property type="project" value="TreeGrafter"/>
</dbReference>
<gene>
    <name evidence="8" type="ORF">MVI01_49230</name>
    <name evidence="9" type="ORF">SAMN04488504_10231</name>
</gene>
<accession>A0A511HKU8</accession>
<dbReference type="InterPro" id="IPR002197">
    <property type="entry name" value="HTH_Fis"/>
</dbReference>